<protein>
    <recommendedName>
        <fullName evidence="6">Exodeoxyribonuclease 7 small subunit</fullName>
        <ecNumber evidence="6">3.1.11.6</ecNumber>
    </recommendedName>
    <alternativeName>
        <fullName evidence="6">Exodeoxyribonuclease VII small subunit</fullName>
        <shortName evidence="6">Exonuclease VII small subunit</shortName>
    </alternativeName>
</protein>
<keyword evidence="9" id="KW-1185">Reference proteome</keyword>
<dbReference type="SUPFAM" id="SSF116842">
    <property type="entry name" value="XseB-like"/>
    <property type="match status" value="1"/>
</dbReference>
<comment type="caution">
    <text evidence="8">The sequence shown here is derived from an EMBL/GenBank/DDBJ whole genome shotgun (WGS) entry which is preliminary data.</text>
</comment>
<evidence type="ECO:0000313" key="9">
    <source>
        <dbReference type="Proteomes" id="UP001247307"/>
    </source>
</evidence>
<proteinExistence type="inferred from homology"/>
<comment type="similarity">
    <text evidence="1 6">Belongs to the XseB family.</text>
</comment>
<keyword evidence="4 6" id="KW-0378">Hydrolase</keyword>
<dbReference type="Proteomes" id="UP001247307">
    <property type="component" value="Unassembled WGS sequence"/>
</dbReference>
<evidence type="ECO:0000256" key="1">
    <source>
        <dbReference type="ARBA" id="ARBA00009998"/>
    </source>
</evidence>
<evidence type="ECO:0000256" key="4">
    <source>
        <dbReference type="ARBA" id="ARBA00022801"/>
    </source>
</evidence>
<dbReference type="NCBIfam" id="NF002139">
    <property type="entry name" value="PRK00977.1-3"/>
    <property type="match status" value="1"/>
</dbReference>
<dbReference type="Pfam" id="PF02609">
    <property type="entry name" value="Exonuc_VII_S"/>
    <property type="match status" value="1"/>
</dbReference>
<comment type="function">
    <text evidence="6">Bidirectionally degrades single-stranded DNA into large acid-insoluble oligonucleotides, which are then degraded further into small acid-soluble oligonucleotides.</text>
</comment>
<dbReference type="HAMAP" id="MF_00337">
    <property type="entry name" value="Exonuc_7_S"/>
    <property type="match status" value="1"/>
</dbReference>
<dbReference type="InterPro" id="IPR037004">
    <property type="entry name" value="Exonuc_VII_ssu_sf"/>
</dbReference>
<keyword evidence="3 6" id="KW-0540">Nuclease</keyword>
<comment type="subcellular location">
    <subcellularLocation>
        <location evidence="6">Cytoplasm</location>
    </subcellularLocation>
</comment>
<dbReference type="NCBIfam" id="TIGR01280">
    <property type="entry name" value="xseB"/>
    <property type="match status" value="1"/>
</dbReference>
<dbReference type="GO" id="GO:0005829">
    <property type="term" value="C:cytosol"/>
    <property type="evidence" value="ECO:0007669"/>
    <property type="project" value="TreeGrafter"/>
</dbReference>
<dbReference type="GO" id="GO:0006308">
    <property type="term" value="P:DNA catabolic process"/>
    <property type="evidence" value="ECO:0007669"/>
    <property type="project" value="UniProtKB-UniRule"/>
</dbReference>
<dbReference type="Gene3D" id="1.10.287.1040">
    <property type="entry name" value="Exonuclease VII, small subunit"/>
    <property type="match status" value="1"/>
</dbReference>
<dbReference type="InterPro" id="IPR003761">
    <property type="entry name" value="Exonuc_VII_S"/>
</dbReference>
<name>A0AAE4C7L8_9MICC</name>
<evidence type="ECO:0000256" key="2">
    <source>
        <dbReference type="ARBA" id="ARBA00022490"/>
    </source>
</evidence>
<dbReference type="EC" id="3.1.11.6" evidence="6"/>
<dbReference type="GO" id="GO:0008855">
    <property type="term" value="F:exodeoxyribonuclease VII activity"/>
    <property type="evidence" value="ECO:0007669"/>
    <property type="project" value="UniProtKB-UniRule"/>
</dbReference>
<reference evidence="8" key="1">
    <citation type="submission" date="2023-07" db="EMBL/GenBank/DDBJ databases">
        <title>Sequencing the genomes of 1000 actinobacteria strains.</title>
        <authorList>
            <person name="Klenk H.-P."/>
        </authorList>
    </citation>
    <scope>NUCLEOTIDE SEQUENCE</scope>
    <source>
        <strain evidence="8">DSM 13988</strain>
    </source>
</reference>
<keyword evidence="5 6" id="KW-0269">Exonuclease</keyword>
<evidence type="ECO:0000256" key="7">
    <source>
        <dbReference type="SAM" id="MobiDB-lite"/>
    </source>
</evidence>
<dbReference type="GO" id="GO:0009318">
    <property type="term" value="C:exodeoxyribonuclease VII complex"/>
    <property type="evidence" value="ECO:0007669"/>
    <property type="project" value="UniProtKB-UniRule"/>
</dbReference>
<dbReference type="PANTHER" id="PTHR34137:SF1">
    <property type="entry name" value="EXODEOXYRIBONUCLEASE 7 SMALL SUBUNIT"/>
    <property type="match status" value="1"/>
</dbReference>
<feature type="compositionally biased region" description="Polar residues" evidence="7">
    <location>
        <begin position="1"/>
        <end position="16"/>
    </location>
</feature>
<evidence type="ECO:0000256" key="3">
    <source>
        <dbReference type="ARBA" id="ARBA00022722"/>
    </source>
</evidence>
<evidence type="ECO:0000256" key="6">
    <source>
        <dbReference type="HAMAP-Rule" id="MF_00337"/>
    </source>
</evidence>
<comment type="catalytic activity">
    <reaction evidence="6">
        <text>Exonucleolytic cleavage in either 5'- to 3'- or 3'- to 5'-direction to yield nucleoside 5'-phosphates.</text>
        <dbReference type="EC" id="3.1.11.6"/>
    </reaction>
</comment>
<dbReference type="RefSeq" id="WP_309849499.1">
    <property type="nucleotide sequence ID" value="NZ_BAAAIU010000022.1"/>
</dbReference>
<organism evidence="8 9">
    <name type="scientific">Falsarthrobacter nasiphocae</name>
    <dbReference type="NCBI Taxonomy" id="189863"/>
    <lineage>
        <taxon>Bacteria</taxon>
        <taxon>Bacillati</taxon>
        <taxon>Actinomycetota</taxon>
        <taxon>Actinomycetes</taxon>
        <taxon>Micrococcales</taxon>
        <taxon>Micrococcaceae</taxon>
        <taxon>Falsarthrobacter</taxon>
    </lineage>
</organism>
<evidence type="ECO:0000256" key="5">
    <source>
        <dbReference type="ARBA" id="ARBA00022839"/>
    </source>
</evidence>
<dbReference type="EMBL" id="JAVDUI010000001">
    <property type="protein sequence ID" value="MDR6891565.1"/>
    <property type="molecule type" value="Genomic_DNA"/>
</dbReference>
<dbReference type="AlphaFoldDB" id="A0AAE4C7L8"/>
<sequence>MNAENQTEQNQTTSSPDFADIDSLSYEEARDELVSVVTKLETGGAPLEESIALWERGEVLAARCEALLDGIKGRLDAARAAQQPE</sequence>
<keyword evidence="2 6" id="KW-0963">Cytoplasm</keyword>
<evidence type="ECO:0000313" key="8">
    <source>
        <dbReference type="EMBL" id="MDR6891565.1"/>
    </source>
</evidence>
<dbReference type="PANTHER" id="PTHR34137">
    <property type="entry name" value="EXODEOXYRIBONUCLEASE 7 SMALL SUBUNIT"/>
    <property type="match status" value="1"/>
</dbReference>
<feature type="region of interest" description="Disordered" evidence="7">
    <location>
        <begin position="1"/>
        <end position="23"/>
    </location>
</feature>
<gene>
    <name evidence="6" type="primary">xseB</name>
    <name evidence="8" type="ORF">J2S35_000505</name>
</gene>
<comment type="subunit">
    <text evidence="6">Heterooligomer composed of large and small subunits.</text>
</comment>
<accession>A0AAE4C7L8</accession>